<protein>
    <submittedName>
        <fullName evidence="1">Uncharacterized protein</fullName>
    </submittedName>
</protein>
<organism evidence="1 2">
    <name type="scientific">Sinorhizobium sojae CCBAU 05684</name>
    <dbReference type="NCBI Taxonomy" id="716928"/>
    <lineage>
        <taxon>Bacteria</taxon>
        <taxon>Pseudomonadati</taxon>
        <taxon>Pseudomonadota</taxon>
        <taxon>Alphaproteobacteria</taxon>
        <taxon>Hyphomicrobiales</taxon>
        <taxon>Rhizobiaceae</taxon>
        <taxon>Sinorhizobium/Ensifer group</taxon>
        <taxon>Sinorhizobium</taxon>
    </lineage>
</organism>
<gene>
    <name evidence="1" type="ORF">SJ05684_c23630</name>
</gene>
<evidence type="ECO:0000313" key="1">
    <source>
        <dbReference type="EMBL" id="ASY63803.1"/>
    </source>
</evidence>
<sequence length="98" mass="10827">MKTLGSRMSGPIAVRSMSKDVASCKATKPKTGAMPFKMRHHDKVSCFPSRRYSMGNPRPSLPPENSKQAPLRYLSLVPITRDNSPVFAPFRAAPISPR</sequence>
<accession>A0A249PD00</accession>
<keyword evidence="2" id="KW-1185">Reference proteome</keyword>
<dbReference type="KEGG" id="esj:SJ05684_c23630"/>
<dbReference type="AlphaFoldDB" id="A0A249PD00"/>
<dbReference type="Proteomes" id="UP000217211">
    <property type="component" value="Chromosome"/>
</dbReference>
<name>A0A249PD00_9HYPH</name>
<dbReference type="EMBL" id="CP023067">
    <property type="protein sequence ID" value="ASY63803.1"/>
    <property type="molecule type" value="Genomic_DNA"/>
</dbReference>
<reference evidence="1 2" key="1">
    <citation type="submission" date="2017-08" db="EMBL/GenBank/DDBJ databases">
        <title>Multipartite genome sequences of Sinorhizobium species nodulating soybeans.</title>
        <authorList>
            <person name="Tian C.F."/>
        </authorList>
    </citation>
    <scope>NUCLEOTIDE SEQUENCE [LARGE SCALE GENOMIC DNA]</scope>
    <source>
        <strain evidence="1 2">CCBAU 05684</strain>
    </source>
</reference>
<proteinExistence type="predicted"/>
<evidence type="ECO:0000313" key="2">
    <source>
        <dbReference type="Proteomes" id="UP000217211"/>
    </source>
</evidence>